<dbReference type="AlphaFoldDB" id="A0AAE3AVI6"/>
<evidence type="ECO:0000313" key="2">
    <source>
        <dbReference type="EMBL" id="MCC2167636.1"/>
    </source>
</evidence>
<name>A0AAE3AVI6_9FIRM</name>
<keyword evidence="1" id="KW-0812">Transmembrane</keyword>
<feature type="transmembrane region" description="Helical" evidence="1">
    <location>
        <begin position="83"/>
        <end position="103"/>
    </location>
</feature>
<dbReference type="EMBL" id="JAJEQF010000017">
    <property type="protein sequence ID" value="MCC2167636.1"/>
    <property type="molecule type" value="Genomic_DNA"/>
</dbReference>
<proteinExistence type="predicted"/>
<dbReference type="Proteomes" id="UP001199355">
    <property type="component" value="Unassembled WGS sequence"/>
</dbReference>
<evidence type="ECO:0000313" key="3">
    <source>
        <dbReference type="Proteomes" id="UP001199355"/>
    </source>
</evidence>
<sequence length="134" mass="15283">MINQEKVLRMTKMASYEEHGGRKDRAVVGYFRSDYIGKQTIISLIVITAAFLAGLGAYLVFHFSEVMGNIYSMDLVGTAKKILTLYLMAAVLYVAVTYVIYTIRYAKAKKRLQLFLEYLDCLDQDGEEETAERK</sequence>
<keyword evidence="1" id="KW-1133">Transmembrane helix</keyword>
<reference evidence="2 3" key="1">
    <citation type="submission" date="2021-10" db="EMBL/GenBank/DDBJ databases">
        <title>Anaerobic single-cell dispensing facilitates the cultivation of human gut bacteria.</title>
        <authorList>
            <person name="Afrizal A."/>
        </authorList>
    </citation>
    <scope>NUCLEOTIDE SEQUENCE [LARGE SCALE GENOMIC DNA]</scope>
    <source>
        <strain evidence="2 3">CLA-AA-H244</strain>
    </source>
</reference>
<feature type="transmembrane region" description="Helical" evidence="1">
    <location>
        <begin position="41"/>
        <end position="63"/>
    </location>
</feature>
<keyword evidence="3" id="KW-1185">Reference proteome</keyword>
<accession>A0AAE3AVI6</accession>
<keyword evidence="1" id="KW-0472">Membrane</keyword>
<evidence type="ECO:0000256" key="1">
    <source>
        <dbReference type="SAM" id="Phobius"/>
    </source>
</evidence>
<organism evidence="2 3">
    <name type="scientific">Gallintestinimicrobium propionicum</name>
    <dbReference type="NCBI Taxonomy" id="2981770"/>
    <lineage>
        <taxon>Bacteria</taxon>
        <taxon>Bacillati</taxon>
        <taxon>Bacillota</taxon>
        <taxon>Clostridia</taxon>
        <taxon>Lachnospirales</taxon>
        <taxon>Lachnospiraceae</taxon>
        <taxon>Gallintestinimicrobium</taxon>
    </lineage>
</organism>
<comment type="caution">
    <text evidence="2">The sequence shown here is derived from an EMBL/GenBank/DDBJ whole genome shotgun (WGS) entry which is preliminary data.</text>
</comment>
<protein>
    <submittedName>
        <fullName evidence="2">Uncharacterized protein</fullName>
    </submittedName>
</protein>
<gene>
    <name evidence="2" type="ORF">LKD45_08030</name>
</gene>
<dbReference type="RefSeq" id="WP_021915234.1">
    <property type="nucleotide sequence ID" value="NZ_JAJEQF010000017.1"/>
</dbReference>